<dbReference type="InterPro" id="IPR004634">
    <property type="entry name" value="Pept_S49_pIV"/>
</dbReference>
<evidence type="ECO:0000313" key="8">
    <source>
        <dbReference type="Proteomes" id="UP000295600"/>
    </source>
</evidence>
<dbReference type="PANTHER" id="PTHR33209">
    <property type="entry name" value="PROTEASE 4"/>
    <property type="match status" value="1"/>
</dbReference>
<evidence type="ECO:0000313" key="7">
    <source>
        <dbReference type="EMBL" id="TCO86106.1"/>
    </source>
</evidence>
<dbReference type="NCBIfam" id="TIGR00705">
    <property type="entry name" value="SppA_67K"/>
    <property type="match status" value="1"/>
</dbReference>
<dbReference type="Proteomes" id="UP000295600">
    <property type="component" value="Unassembled WGS sequence"/>
</dbReference>
<dbReference type="PIRSF" id="PIRSF001217">
    <property type="entry name" value="Protease_4_SppA"/>
    <property type="match status" value="1"/>
</dbReference>
<reference evidence="7 8" key="1">
    <citation type="submission" date="2019-03" db="EMBL/GenBank/DDBJ databases">
        <title>Genomic Encyclopedia of Type Strains, Phase IV (KMG-IV): sequencing the most valuable type-strain genomes for metagenomic binning, comparative biology and taxonomic classification.</title>
        <authorList>
            <person name="Goeker M."/>
        </authorList>
    </citation>
    <scope>NUCLEOTIDE SEQUENCE [LARGE SCALE GENOMIC DNA]</scope>
    <source>
        <strain evidence="7 8">DSM 23917</strain>
    </source>
</reference>
<comment type="subcellular location">
    <subcellularLocation>
        <location evidence="1">Membrane</location>
    </subcellularLocation>
</comment>
<keyword evidence="4" id="KW-0378">Hydrolase</keyword>
<dbReference type="GO" id="GO:0016020">
    <property type="term" value="C:membrane"/>
    <property type="evidence" value="ECO:0007669"/>
    <property type="project" value="UniProtKB-SubCell"/>
</dbReference>
<keyword evidence="6" id="KW-0472">Membrane</keyword>
<dbReference type="CDD" id="cd07023">
    <property type="entry name" value="S49_Sppa_N_C"/>
    <property type="match status" value="1"/>
</dbReference>
<dbReference type="NCBIfam" id="TIGR00706">
    <property type="entry name" value="SppA_dom"/>
    <property type="match status" value="1"/>
</dbReference>
<dbReference type="CDD" id="cd07018">
    <property type="entry name" value="S49_SppA_67K_type"/>
    <property type="match status" value="1"/>
</dbReference>
<dbReference type="Gene3D" id="3.90.226.10">
    <property type="entry name" value="2-enoyl-CoA Hydratase, Chain A, domain 1"/>
    <property type="match status" value="4"/>
</dbReference>
<dbReference type="GeneID" id="94549551"/>
<evidence type="ECO:0000256" key="6">
    <source>
        <dbReference type="ARBA" id="ARBA00023136"/>
    </source>
</evidence>
<evidence type="ECO:0000256" key="3">
    <source>
        <dbReference type="ARBA" id="ARBA00022670"/>
    </source>
</evidence>
<dbReference type="GO" id="GO:0006465">
    <property type="term" value="P:signal peptide processing"/>
    <property type="evidence" value="ECO:0007669"/>
    <property type="project" value="InterPro"/>
</dbReference>
<accession>A0A2R3MUW7</accession>
<dbReference type="InterPro" id="IPR004635">
    <property type="entry name" value="Pept_S49_SppA"/>
</dbReference>
<dbReference type="AlphaFoldDB" id="A0A2R3MUW7"/>
<dbReference type="KEGG" id="bhf:C3V43_14190"/>
<dbReference type="GO" id="GO:0008236">
    <property type="term" value="F:serine-type peptidase activity"/>
    <property type="evidence" value="ECO:0007669"/>
    <property type="project" value="UniProtKB-KW"/>
</dbReference>
<protein>
    <submittedName>
        <fullName evidence="7">Protease-4</fullName>
    </submittedName>
</protein>
<proteinExistence type="inferred from homology"/>
<dbReference type="InterPro" id="IPR029045">
    <property type="entry name" value="ClpP/crotonase-like_dom_sf"/>
</dbReference>
<name>A0A2R3MUW7_9BACE</name>
<organism evidence="7 8">
    <name type="scientific">Prevotella heparinolytica</name>
    <dbReference type="NCBI Taxonomy" id="28113"/>
    <lineage>
        <taxon>Bacteria</taxon>
        <taxon>Pseudomonadati</taxon>
        <taxon>Bacteroidota</taxon>
        <taxon>Bacteroidia</taxon>
        <taxon>Bacteroidales</taxon>
        <taxon>Bacteroidaceae</taxon>
        <taxon>Bacteroides</taxon>
    </lineage>
</organism>
<sequence>MKDFLKFTLATITGIILSSVVLFFISILVFFSIVSSSESETQVRKNSVMMLDLNGTLSERSQENPFDFLMQDDYKTYGLDDILASIKKAKENDDIKGIYIEATSLNAGFASREEIRNALKDFKESGKFIVAYSDNYSQGLYYLASVADKVLMNPQGMIEWKGLASTPMFFKDLLAKIGVEMQIFKVGTYKSAVEPFVSTEMSPANREQIEAYLASIWGKVTSDVAESRKISVDSLNAIANRMLMFYPAEESVKCGLVDTLIYKNDVRDYLKTLAGIDKDDSMPVLGLEDMVNIKKNVPKDKSGNVIAVYYAYGEIDGVSSSATDGKGIDSKKVIKDLRKLKDDEDVKAVVLRVNSPGGSAFGSEQIWYAISELKKKKPVIVSMGEYAASGGYYISCNADTIVAEPTTLTGSIGIFGMFPNTKGLADKIGVSIDVVKTNQYADFGTLTRPMNDGEKSLMQMHVNQGYDLFLTRCADGRGINKEDLDKIAQGRVWTGSKAKELGLVDELGGLDKALEIAIAKAKVEAYTVISYPKKESFLETLMNTNPGNYIKARMLKGTVGDIYHQFNVLEHFDKYDRIQARIPFELNIQ</sequence>
<dbReference type="SUPFAM" id="SSF52096">
    <property type="entry name" value="ClpP/crotonase"/>
    <property type="match status" value="2"/>
</dbReference>
<gene>
    <name evidence="7" type="ORF">EV202_1472</name>
</gene>
<dbReference type="InterPro" id="IPR047217">
    <property type="entry name" value="S49_SppA_67K_type_N"/>
</dbReference>
<keyword evidence="3 7" id="KW-0645">Protease</keyword>
<keyword evidence="5" id="KW-0720">Serine protease</keyword>
<comment type="caution">
    <text evidence="7">The sequence shown here is derived from an EMBL/GenBank/DDBJ whole genome shotgun (WGS) entry which is preliminary data.</text>
</comment>
<dbReference type="RefSeq" id="WP_106070301.1">
    <property type="nucleotide sequence ID" value="NZ_CP027234.1"/>
</dbReference>
<dbReference type="EMBL" id="SLXB01000047">
    <property type="protein sequence ID" value="TCO86106.1"/>
    <property type="molecule type" value="Genomic_DNA"/>
</dbReference>
<dbReference type="PANTHER" id="PTHR33209:SF1">
    <property type="entry name" value="PEPTIDASE S49 DOMAIN-CONTAINING PROTEIN"/>
    <property type="match status" value="1"/>
</dbReference>
<evidence type="ECO:0000256" key="2">
    <source>
        <dbReference type="ARBA" id="ARBA00008683"/>
    </source>
</evidence>
<dbReference type="Pfam" id="PF01343">
    <property type="entry name" value="Peptidase_S49"/>
    <property type="match status" value="2"/>
</dbReference>
<evidence type="ECO:0000256" key="5">
    <source>
        <dbReference type="ARBA" id="ARBA00022825"/>
    </source>
</evidence>
<evidence type="ECO:0000256" key="4">
    <source>
        <dbReference type="ARBA" id="ARBA00022801"/>
    </source>
</evidence>
<comment type="similarity">
    <text evidence="2">Belongs to the peptidase S49 family.</text>
</comment>
<evidence type="ECO:0000256" key="1">
    <source>
        <dbReference type="ARBA" id="ARBA00004370"/>
    </source>
</evidence>
<dbReference type="InterPro" id="IPR002142">
    <property type="entry name" value="Peptidase_S49"/>
</dbReference>
<dbReference type="InterPro" id="IPR047272">
    <property type="entry name" value="S49_SppA_C"/>
</dbReference>